<dbReference type="RefSeq" id="WP_187599915.1">
    <property type="nucleotide sequence ID" value="NZ_CP060714.1"/>
</dbReference>
<keyword evidence="1" id="KW-1133">Transmembrane helix</keyword>
<evidence type="ECO:0000313" key="2">
    <source>
        <dbReference type="EMBL" id="QNN59042.1"/>
    </source>
</evidence>
<protein>
    <recommendedName>
        <fullName evidence="4">IPTL-CTERM sorting domain-containing protein</fullName>
    </recommendedName>
</protein>
<name>A0A7G9RTW7_9BURK</name>
<evidence type="ECO:0008006" key="4">
    <source>
        <dbReference type="Google" id="ProtNLM"/>
    </source>
</evidence>
<keyword evidence="3" id="KW-1185">Reference proteome</keyword>
<dbReference type="KEGG" id="drg:H9K76_09740"/>
<evidence type="ECO:0000313" key="3">
    <source>
        <dbReference type="Proteomes" id="UP000515811"/>
    </source>
</evidence>
<accession>A0A7G9RTW7</accession>
<sequence length="763" mass="79569">MQHLYKSRWKYFCLCLCAGIGASRHVEQQPEVWKMANVSRMKVTMDGREARGRNRLPSVLRVVPAALLALCAVEGAQAAQLTCGPGSTPLRISTAKATWSTDARYVSAPTGAPAAIVDDYAWRGWFKKATAKHPASAGALAGQPVQGDWLSFGDAEYPDSAAGNTGTGTYPAVITDGVVANGALVARRVSFTYNEKITIAPNVDLSSIKLIGSGGFDDGTLLLVKPDATPDASVTNWIRTSASFGGYGSPSLINVNGASTGMGFYYGDNTIGFAVENTGRAPTNSAGNPTGLLADFQITADCLPELPPAPTPATTALSCPAGKLPGDEFEIGPFTTNARDWKWTWRTSTPTPRVLEQVEQPLFDSYQYRSYFNPNALPAGQQTAARWISPGTTSPGTGDLPGVPYPAASGMTKFGYYGAVFTMNQPITVGDTVDLDSIKLKGRFGFDDTGDSVFVQPAGKPMYQPFKHLLPDGYGGFTSYTTAAIPGFEVGENTIGLVLDGGQFTNDCSSGLCALGAIADFTVVAKCQEPPPVDPTKQVINFRQPNPGVYSATNGPAVTWNPVPPLLSTAGLPVTYTSLTTSVCTVNATTGAVTLVSPAVAGTCTIEANAAAGTRVIGSDTYNVDAAPAVQRSMQITLLKDQEITFLDQEGHDVADGPFAIAPAATANSGLPVTYTSLTPTICTVSGGTVTPKQAGTCTIAANQPGNAEYIAAEQVTRNIVLTGAVVVAAAPVPVLDMAGLSLLGLLSAGMGAVALRRRQRSK</sequence>
<organism evidence="2 3">
    <name type="scientific">Diaphorobacter ruginosibacter</name>
    <dbReference type="NCBI Taxonomy" id="1715720"/>
    <lineage>
        <taxon>Bacteria</taxon>
        <taxon>Pseudomonadati</taxon>
        <taxon>Pseudomonadota</taxon>
        <taxon>Betaproteobacteria</taxon>
        <taxon>Burkholderiales</taxon>
        <taxon>Comamonadaceae</taxon>
        <taxon>Diaphorobacter</taxon>
    </lineage>
</organism>
<dbReference type="AlphaFoldDB" id="A0A7G9RTW7"/>
<keyword evidence="1" id="KW-0812">Transmembrane</keyword>
<reference evidence="2 3" key="1">
    <citation type="submission" date="2020-08" db="EMBL/GenBank/DDBJ databases">
        <title>Genome sequence of Diaphorobacter ruginosibacter DSM 27467T.</title>
        <authorList>
            <person name="Hyun D.-W."/>
            <person name="Bae J.-W."/>
        </authorList>
    </citation>
    <scope>NUCLEOTIDE SEQUENCE [LARGE SCALE GENOMIC DNA]</scope>
    <source>
        <strain evidence="2 3">DSM 27467</strain>
    </source>
</reference>
<dbReference type="Gene3D" id="2.60.40.1080">
    <property type="match status" value="1"/>
</dbReference>
<feature type="transmembrane region" description="Helical" evidence="1">
    <location>
        <begin position="738"/>
        <end position="756"/>
    </location>
</feature>
<evidence type="ECO:0000256" key="1">
    <source>
        <dbReference type="SAM" id="Phobius"/>
    </source>
</evidence>
<gene>
    <name evidence="2" type="ORF">H9K76_09740</name>
</gene>
<proteinExistence type="predicted"/>
<dbReference type="Proteomes" id="UP000515811">
    <property type="component" value="Chromosome"/>
</dbReference>
<dbReference type="EMBL" id="CP060714">
    <property type="protein sequence ID" value="QNN59042.1"/>
    <property type="molecule type" value="Genomic_DNA"/>
</dbReference>
<keyword evidence="1" id="KW-0472">Membrane</keyword>